<protein>
    <recommendedName>
        <fullName evidence="4">DUF5038 domain-containing protein</fullName>
    </recommendedName>
</protein>
<accession>A0ABT2S605</accession>
<evidence type="ECO:0000313" key="2">
    <source>
        <dbReference type="EMBL" id="MCU6699847.1"/>
    </source>
</evidence>
<proteinExistence type="predicted"/>
<dbReference type="EMBL" id="JAOQJV010000006">
    <property type="protein sequence ID" value="MCU6699847.1"/>
    <property type="molecule type" value="Genomic_DNA"/>
</dbReference>
<keyword evidence="3" id="KW-1185">Reference proteome</keyword>
<feature type="compositionally biased region" description="Low complexity" evidence="1">
    <location>
        <begin position="213"/>
        <end position="238"/>
    </location>
</feature>
<dbReference type="Proteomes" id="UP001207605">
    <property type="component" value="Unassembled WGS sequence"/>
</dbReference>
<dbReference type="RefSeq" id="WP_262581361.1">
    <property type="nucleotide sequence ID" value="NZ_JAOQJV010000006.1"/>
</dbReference>
<gene>
    <name evidence="2" type="ORF">OCV65_06345</name>
</gene>
<name>A0ABT2S605_9FIRM</name>
<evidence type="ECO:0000313" key="3">
    <source>
        <dbReference type="Proteomes" id="UP001207605"/>
    </source>
</evidence>
<evidence type="ECO:0008006" key="4">
    <source>
        <dbReference type="Google" id="ProtNLM"/>
    </source>
</evidence>
<comment type="caution">
    <text evidence="2">The sequence shown here is derived from an EMBL/GenBank/DDBJ whole genome shotgun (WGS) entry which is preliminary data.</text>
</comment>
<reference evidence="2 3" key="1">
    <citation type="journal article" date="2021" name="ISME Commun">
        <title>Automated analysis of genomic sequences facilitates high-throughput and comprehensive description of bacteria.</title>
        <authorList>
            <person name="Hitch T.C.A."/>
        </authorList>
    </citation>
    <scope>NUCLEOTIDE SEQUENCE [LARGE SCALE GENOMIC DNA]</scope>
    <source>
        <strain evidence="2 3">Sanger_02</strain>
    </source>
</reference>
<organism evidence="2 3">
    <name type="scientific">Dorea ammoniilytica</name>
    <dbReference type="NCBI Taxonomy" id="2981788"/>
    <lineage>
        <taxon>Bacteria</taxon>
        <taxon>Bacillati</taxon>
        <taxon>Bacillota</taxon>
        <taxon>Clostridia</taxon>
        <taxon>Lachnospirales</taxon>
        <taxon>Lachnospiraceae</taxon>
        <taxon>Dorea</taxon>
    </lineage>
</organism>
<sequence length="288" mass="32447">MSDEKKGKVFLISMTVIIVLLFLSQGAYPKYKAGKYEEEQKKIAAEQKKVDAKAEDYIEEYASQLQDKMRLAGVDDLIVTYDDLTDDIFKKYTSSEEVNYTYYYAVSYSSESIDQIYAEDTQDGSYESFIRLMENEQNVMNEGHAPGDHNHDIEYGDQTITVYIGNADRSSAINIKGHQGTEYCLDTSNGQSKLLVGGVTVNTVQEEEEPETAESSSNTATAGGRLGGDSFDTSTSSGNASTRRTDPYDVYDYDDPDDFAEEWAEEFGDGDYDDGYDDAYDYWEDAWY</sequence>
<feature type="region of interest" description="Disordered" evidence="1">
    <location>
        <begin position="206"/>
        <end position="256"/>
    </location>
</feature>
<evidence type="ECO:0000256" key="1">
    <source>
        <dbReference type="SAM" id="MobiDB-lite"/>
    </source>
</evidence>